<keyword evidence="2" id="KW-0812">Transmembrane</keyword>
<feature type="transmembrane region" description="Helical" evidence="2">
    <location>
        <begin position="250"/>
        <end position="273"/>
    </location>
</feature>
<feature type="region of interest" description="Disordered" evidence="1">
    <location>
        <begin position="456"/>
        <end position="484"/>
    </location>
</feature>
<keyword evidence="2" id="KW-1133">Transmembrane helix</keyword>
<reference evidence="3 4" key="1">
    <citation type="submission" date="2024-01" db="EMBL/GenBank/DDBJ databases">
        <authorList>
            <person name="Allen C."/>
            <person name="Tagirdzhanova G."/>
        </authorList>
    </citation>
    <scope>NUCLEOTIDE SEQUENCE [LARGE SCALE GENOMIC DNA]</scope>
</reference>
<gene>
    <name evidence="3" type="ORF">SBRCBS47491_000091</name>
</gene>
<dbReference type="EMBL" id="CAWUHC010000001">
    <property type="protein sequence ID" value="CAK7208434.1"/>
    <property type="molecule type" value="Genomic_DNA"/>
</dbReference>
<feature type="compositionally biased region" description="Polar residues" evidence="1">
    <location>
        <begin position="233"/>
        <end position="242"/>
    </location>
</feature>
<feature type="region of interest" description="Disordered" evidence="1">
    <location>
        <begin position="579"/>
        <end position="715"/>
    </location>
</feature>
<organism evidence="3 4">
    <name type="scientific">Sporothrix bragantina</name>
    <dbReference type="NCBI Taxonomy" id="671064"/>
    <lineage>
        <taxon>Eukaryota</taxon>
        <taxon>Fungi</taxon>
        <taxon>Dikarya</taxon>
        <taxon>Ascomycota</taxon>
        <taxon>Pezizomycotina</taxon>
        <taxon>Sordariomycetes</taxon>
        <taxon>Sordariomycetidae</taxon>
        <taxon>Ophiostomatales</taxon>
        <taxon>Ophiostomataceae</taxon>
        <taxon>Sporothrix</taxon>
    </lineage>
</organism>
<accession>A0ABP0AMW1</accession>
<name>A0ABP0AMW1_9PEZI</name>
<keyword evidence="2" id="KW-0472">Membrane</keyword>
<feature type="region of interest" description="Disordered" evidence="1">
    <location>
        <begin position="408"/>
        <end position="443"/>
    </location>
</feature>
<evidence type="ECO:0000313" key="3">
    <source>
        <dbReference type="EMBL" id="CAK7208434.1"/>
    </source>
</evidence>
<feature type="compositionally biased region" description="Polar residues" evidence="1">
    <location>
        <begin position="652"/>
        <end position="662"/>
    </location>
</feature>
<feature type="region of interest" description="Disordered" evidence="1">
    <location>
        <begin position="209"/>
        <end position="242"/>
    </location>
</feature>
<evidence type="ECO:0000256" key="1">
    <source>
        <dbReference type="SAM" id="MobiDB-lite"/>
    </source>
</evidence>
<feature type="region of interest" description="Disordered" evidence="1">
    <location>
        <begin position="24"/>
        <end position="138"/>
    </location>
</feature>
<sequence>MSTNANLVAGQFITSINGKRCTAVPKAGGSAATTTANANGGNAQASPNAVQAASSSTTSDSTTTTSTLVTSTSTSTSSTSTSTSTSTTSTSTLTSTSIQEANVGVVPQVQDTTTASSPDTTTQPSPTTQVAFSTSTSQAQAQAQTTPVTIQASQADTGVIATLATASATTASAAGAAAAISSAGDSAGSAATPPSITNGNGAAIFSTIAAPPGSTDDGTSTAAAAAAGDGSNPALSAVTSTPGTNPETTIAVAGGVIGGLAFMCLVAFLVWFWRRRVRKRRRSTLLTPLSTDPATFGGRGGADGIMRNGEKGEYVINRGSIGPTPKTERIKATFDYNIRRIRGRFGDMMASRASNDSVNMDRGNSQFMSANNVSGDSNSQDLASENGASAKDRVAGFFGRIAGTGAGLTSKFRNGGSSDGSGSQSEKRAMGAQANGQSGQPDFLTLLGMDERELERAAQNKKNSKKKRASMDRGRYGSSSNNDYLGRLNIDFDDPFSDSNAIAHQSAKPAPLTVSQANNPFSDANAIRSNKTDNLSALKPKTYVADIRRSRGQNEPLGNFQAESMYRDSVQTVNTVDTSAKRNRFRSDPFDLERPELLQLGRGTPKTATSSNMSVAGSSNAPRFSDGSGSRLSGGVGTGDVRRPRAAHQRGDSFTSKYSSGVSMGDWSDPGPDVGPSASMWGDSNSERQRGGDSPTKGRQRSNSDESNNSVGKAL</sequence>
<protein>
    <submittedName>
        <fullName evidence="3">Uncharacterized protein</fullName>
    </submittedName>
</protein>
<comment type="caution">
    <text evidence="3">The sequence shown here is derived from an EMBL/GenBank/DDBJ whole genome shotgun (WGS) entry which is preliminary data.</text>
</comment>
<evidence type="ECO:0000256" key="2">
    <source>
        <dbReference type="SAM" id="Phobius"/>
    </source>
</evidence>
<feature type="compositionally biased region" description="Low complexity" evidence="1">
    <location>
        <begin position="213"/>
        <end position="231"/>
    </location>
</feature>
<feature type="compositionally biased region" description="Low complexity" evidence="1">
    <location>
        <begin position="27"/>
        <end position="97"/>
    </location>
</feature>
<feature type="compositionally biased region" description="Polar residues" evidence="1">
    <location>
        <begin position="606"/>
        <end position="631"/>
    </location>
</feature>
<feature type="compositionally biased region" description="Low complexity" evidence="1">
    <location>
        <begin position="110"/>
        <end position="138"/>
    </location>
</feature>
<dbReference type="Proteomes" id="UP001642406">
    <property type="component" value="Unassembled WGS sequence"/>
</dbReference>
<keyword evidence="4" id="KW-1185">Reference proteome</keyword>
<feature type="compositionally biased region" description="Basic and acidic residues" evidence="1">
    <location>
        <begin position="585"/>
        <end position="596"/>
    </location>
</feature>
<feature type="compositionally biased region" description="Polar residues" evidence="1">
    <location>
        <begin position="705"/>
        <end position="715"/>
    </location>
</feature>
<proteinExistence type="predicted"/>
<evidence type="ECO:0000313" key="4">
    <source>
        <dbReference type="Proteomes" id="UP001642406"/>
    </source>
</evidence>
<feature type="region of interest" description="Disordered" evidence="1">
    <location>
        <begin position="356"/>
        <end position="384"/>
    </location>
</feature>